<feature type="transmembrane region" description="Helical" evidence="1">
    <location>
        <begin position="68"/>
        <end position="89"/>
    </location>
</feature>
<evidence type="ECO:0000313" key="3">
    <source>
        <dbReference type="Proteomes" id="UP001597156"/>
    </source>
</evidence>
<accession>A0ABW3PDM1</accession>
<dbReference type="Proteomes" id="UP001597156">
    <property type="component" value="Unassembled WGS sequence"/>
</dbReference>
<feature type="transmembrane region" description="Helical" evidence="1">
    <location>
        <begin position="40"/>
        <end position="56"/>
    </location>
</feature>
<feature type="transmembrane region" description="Helical" evidence="1">
    <location>
        <begin position="101"/>
        <end position="124"/>
    </location>
</feature>
<protein>
    <submittedName>
        <fullName evidence="2">DUF3397 family protein</fullName>
    </submittedName>
</protein>
<dbReference type="Pfam" id="PF11877">
    <property type="entry name" value="DUF3397"/>
    <property type="match status" value="1"/>
</dbReference>
<sequence length="125" mass="14798">MQFPSWTVMTVVFLGQLVFLLLVASIMILIRKNRSIKNRFAIVPIDLWPPFLLVFIQQLSGTISERSVLPQIVIIWMTIGLVVLLWQILTDREMTYRRFFVLFWRLSDLLLVIGWLGTFSYFLFQ</sequence>
<keyword evidence="1" id="KW-0472">Membrane</keyword>
<evidence type="ECO:0000256" key="1">
    <source>
        <dbReference type="SAM" id="Phobius"/>
    </source>
</evidence>
<gene>
    <name evidence="2" type="ORF">ACFQ22_06025</name>
</gene>
<dbReference type="InterPro" id="IPR024515">
    <property type="entry name" value="DUF3397"/>
</dbReference>
<dbReference type="EMBL" id="JBHTLH010000017">
    <property type="protein sequence ID" value="MFD1124924.1"/>
    <property type="molecule type" value="Genomic_DNA"/>
</dbReference>
<reference evidence="3" key="1">
    <citation type="journal article" date="2019" name="Int. J. Syst. Evol. Microbiol.">
        <title>The Global Catalogue of Microorganisms (GCM) 10K type strain sequencing project: providing services to taxonomists for standard genome sequencing and annotation.</title>
        <authorList>
            <consortium name="The Broad Institute Genomics Platform"/>
            <consortium name="The Broad Institute Genome Sequencing Center for Infectious Disease"/>
            <person name="Wu L."/>
            <person name="Ma J."/>
        </authorList>
    </citation>
    <scope>NUCLEOTIDE SEQUENCE [LARGE SCALE GENOMIC DNA]</scope>
    <source>
        <strain evidence="3">CCUG 71848</strain>
    </source>
</reference>
<comment type="caution">
    <text evidence="2">The sequence shown here is derived from an EMBL/GenBank/DDBJ whole genome shotgun (WGS) entry which is preliminary data.</text>
</comment>
<evidence type="ECO:0000313" key="2">
    <source>
        <dbReference type="EMBL" id="MFD1124924.1"/>
    </source>
</evidence>
<keyword evidence="1" id="KW-0812">Transmembrane</keyword>
<name>A0ABW3PDM1_9LACO</name>
<organism evidence="2 3">
    <name type="scientific">Lentilactobacillus raoultii</name>
    <dbReference type="NCBI Taxonomy" id="1987503"/>
    <lineage>
        <taxon>Bacteria</taxon>
        <taxon>Bacillati</taxon>
        <taxon>Bacillota</taxon>
        <taxon>Bacilli</taxon>
        <taxon>Lactobacillales</taxon>
        <taxon>Lactobacillaceae</taxon>
        <taxon>Lentilactobacillus</taxon>
    </lineage>
</organism>
<feature type="transmembrane region" description="Helical" evidence="1">
    <location>
        <begin position="6"/>
        <end position="28"/>
    </location>
</feature>
<dbReference type="RefSeq" id="WP_121977469.1">
    <property type="nucleotide sequence ID" value="NZ_JBHTLH010000017.1"/>
</dbReference>
<proteinExistence type="predicted"/>
<keyword evidence="3" id="KW-1185">Reference proteome</keyword>
<keyword evidence="1" id="KW-1133">Transmembrane helix</keyword>